<dbReference type="PROSITE" id="PS50858">
    <property type="entry name" value="BSD"/>
    <property type="match status" value="1"/>
</dbReference>
<dbReference type="GO" id="GO:0006289">
    <property type="term" value="P:nucleotide-excision repair"/>
    <property type="evidence" value="ECO:0007669"/>
    <property type="project" value="InterPro"/>
</dbReference>
<dbReference type="Gene3D" id="2.30.29.30">
    <property type="entry name" value="Pleckstrin-homology domain (PH domain)/Phosphotyrosine-binding domain (PTB)"/>
    <property type="match status" value="1"/>
</dbReference>
<keyword evidence="4" id="KW-0805">Transcription regulation</keyword>
<dbReference type="GO" id="GO:0000439">
    <property type="term" value="C:transcription factor TFIIH core complex"/>
    <property type="evidence" value="ECO:0007669"/>
    <property type="project" value="InterPro"/>
</dbReference>
<evidence type="ECO:0000256" key="1">
    <source>
        <dbReference type="ARBA" id="ARBA00004123"/>
    </source>
</evidence>
<keyword evidence="10" id="KW-1185">Reference proteome</keyword>
<dbReference type="Pfam" id="PF08567">
    <property type="entry name" value="PH_TFIIH"/>
    <property type="match status" value="1"/>
</dbReference>
<evidence type="ECO:0000256" key="2">
    <source>
        <dbReference type="ARBA" id="ARBA00009448"/>
    </source>
</evidence>
<dbReference type="InterPro" id="IPR005607">
    <property type="entry name" value="BSD_dom"/>
</dbReference>
<evidence type="ECO:0000256" key="6">
    <source>
        <dbReference type="ARBA" id="ARBA00023242"/>
    </source>
</evidence>
<keyword evidence="3" id="KW-0677">Repeat</keyword>
<dbReference type="InterPro" id="IPR013876">
    <property type="entry name" value="TFIIH_BTF_p62_N"/>
</dbReference>
<comment type="subcellular location">
    <subcellularLocation>
        <location evidence="1">Nucleus</location>
    </subcellularLocation>
</comment>
<dbReference type="Pfam" id="PF03909">
    <property type="entry name" value="BSD"/>
    <property type="match status" value="1"/>
</dbReference>
<reference evidence="9 10" key="1">
    <citation type="journal article" date="2016" name="Mol. Biol. Evol.">
        <title>Comparative Genomics of Early-Diverging Mushroom-Forming Fungi Provides Insights into the Origins of Lignocellulose Decay Capabilities.</title>
        <authorList>
            <person name="Nagy L.G."/>
            <person name="Riley R."/>
            <person name="Tritt A."/>
            <person name="Adam C."/>
            <person name="Daum C."/>
            <person name="Floudas D."/>
            <person name="Sun H."/>
            <person name="Yadav J.S."/>
            <person name="Pangilinan J."/>
            <person name="Larsson K.H."/>
            <person name="Matsuura K."/>
            <person name="Barry K."/>
            <person name="Labutti K."/>
            <person name="Kuo R."/>
            <person name="Ohm R.A."/>
            <person name="Bhattacharya S.S."/>
            <person name="Shirouzu T."/>
            <person name="Yoshinaga Y."/>
            <person name="Martin F.M."/>
            <person name="Grigoriev I.V."/>
            <person name="Hibbett D.S."/>
        </authorList>
    </citation>
    <scope>NUCLEOTIDE SEQUENCE [LARGE SCALE GENOMIC DNA]</scope>
    <source>
        <strain evidence="9 10">HHB12029</strain>
    </source>
</reference>
<comment type="similarity">
    <text evidence="2">Belongs to the TFB1 family.</text>
</comment>
<keyword evidence="6" id="KW-0539">Nucleus</keyword>
<dbReference type="InterPro" id="IPR035925">
    <property type="entry name" value="BSD_dom_sf"/>
</dbReference>
<protein>
    <recommendedName>
        <fullName evidence="8">BSD domain-containing protein</fullName>
    </recommendedName>
</protein>
<dbReference type="GO" id="GO:0006351">
    <property type="term" value="P:DNA-templated transcription"/>
    <property type="evidence" value="ECO:0007669"/>
    <property type="project" value="InterPro"/>
</dbReference>
<feature type="domain" description="BSD" evidence="8">
    <location>
        <begin position="216"/>
        <end position="257"/>
    </location>
</feature>
<dbReference type="SUPFAM" id="SSF50729">
    <property type="entry name" value="PH domain-like"/>
    <property type="match status" value="1"/>
</dbReference>
<dbReference type="Gene3D" id="6.10.140.1200">
    <property type="match status" value="1"/>
</dbReference>
<dbReference type="InterPro" id="IPR011993">
    <property type="entry name" value="PH-like_dom_sf"/>
</dbReference>
<evidence type="ECO:0000256" key="5">
    <source>
        <dbReference type="ARBA" id="ARBA00023163"/>
    </source>
</evidence>
<dbReference type="PANTHER" id="PTHR12856">
    <property type="entry name" value="TRANSCRIPTION INITIATION FACTOR IIH-RELATED"/>
    <property type="match status" value="1"/>
</dbReference>
<evidence type="ECO:0000256" key="3">
    <source>
        <dbReference type="ARBA" id="ARBA00022737"/>
    </source>
</evidence>
<name>A0A165LEA0_EXIGL</name>
<organism evidence="9 10">
    <name type="scientific">Exidia glandulosa HHB12029</name>
    <dbReference type="NCBI Taxonomy" id="1314781"/>
    <lineage>
        <taxon>Eukaryota</taxon>
        <taxon>Fungi</taxon>
        <taxon>Dikarya</taxon>
        <taxon>Basidiomycota</taxon>
        <taxon>Agaricomycotina</taxon>
        <taxon>Agaricomycetes</taxon>
        <taxon>Auriculariales</taxon>
        <taxon>Exidiaceae</taxon>
        <taxon>Exidia</taxon>
    </lineage>
</organism>
<dbReference type="SMART" id="SM00751">
    <property type="entry name" value="BSD"/>
    <property type="match status" value="2"/>
</dbReference>
<evidence type="ECO:0000259" key="8">
    <source>
        <dbReference type="PROSITE" id="PS50858"/>
    </source>
</evidence>
<keyword evidence="5" id="KW-0804">Transcription</keyword>
<dbReference type="InterPro" id="IPR027079">
    <property type="entry name" value="Tfb1/GTF2H1"/>
</dbReference>
<evidence type="ECO:0000256" key="4">
    <source>
        <dbReference type="ARBA" id="ARBA00023015"/>
    </source>
</evidence>
<evidence type="ECO:0000313" key="9">
    <source>
        <dbReference type="EMBL" id="KZV97754.1"/>
    </source>
</evidence>
<sequence>MPAQDALLRAPASYQKKPGKLELTATHLQWTPDSASAPSVRIRAVDMATLFCSKPGAPAVRLKLNVFHAPSDGGHFFTFTSPRADEERENFKRELSTIIARNRASTTPAPSPSPTKPRSVVGAAAPGTPTPAPPDSLSQADFALRKTVILKHPELAQLHRALVISGQISEAEFWEGREHLLLAEARAAGQKRGKAGPLLELRPSAGDDGVIKITPQRIADIFDAFPVVARAHMENVPHKLSEEQFWKRYFSSRLFNAHRASIRTAAAQHVVKDDAIFDAYLEPEDDQLEPRRPHAGGIDVFLDLGATREDHGETGNDPDVTMQPGKQRAVLPLIRRFNEHSERLLTSALGDLPPAKRRRVDTGDAPDDPYSEIDIADLHDESTALGIALEMKDQQRYFEARSSNNKGDAAATVDLAAIIRQTRVELGDWSTHLSQMRLDKHAAEEALKGMTESVSARMGNKSRKNDIPDAVLRDMTTAHNATNEFLRQFWGAIYPQAAEGGQVLAPLTTPAQKKEKAGKMAAYLGNTHDKVDALAQQADAAGGDSGKVRVALQPMLDAVDRALDYFYNHFNQPVAAKKSLVR</sequence>
<evidence type="ECO:0000313" key="10">
    <source>
        <dbReference type="Proteomes" id="UP000077266"/>
    </source>
</evidence>
<dbReference type="AlphaFoldDB" id="A0A165LEA0"/>
<evidence type="ECO:0000256" key="7">
    <source>
        <dbReference type="SAM" id="MobiDB-lite"/>
    </source>
</evidence>
<proteinExistence type="inferred from homology"/>
<dbReference type="InParanoid" id="A0A165LEA0"/>
<dbReference type="SUPFAM" id="SSF140383">
    <property type="entry name" value="BSD domain-like"/>
    <property type="match status" value="2"/>
</dbReference>
<dbReference type="CDD" id="cd13229">
    <property type="entry name" value="PH_TFIIH"/>
    <property type="match status" value="1"/>
</dbReference>
<feature type="region of interest" description="Disordered" evidence="7">
    <location>
        <begin position="100"/>
        <end position="138"/>
    </location>
</feature>
<dbReference type="EMBL" id="KV425926">
    <property type="protein sequence ID" value="KZV97754.1"/>
    <property type="molecule type" value="Genomic_DNA"/>
</dbReference>
<dbReference type="FunCoup" id="A0A165LEA0">
    <property type="interactions" value="650"/>
</dbReference>
<dbReference type="Proteomes" id="UP000077266">
    <property type="component" value="Unassembled WGS sequence"/>
</dbReference>
<gene>
    <name evidence="9" type="ORF">EXIGLDRAFT_811339</name>
</gene>
<dbReference type="OrthoDB" id="360521at2759"/>
<accession>A0A165LEA0</accession>
<dbReference type="STRING" id="1314781.A0A165LEA0"/>